<dbReference type="EMBL" id="JACEFO010002917">
    <property type="protein sequence ID" value="KAF8646173.1"/>
    <property type="molecule type" value="Genomic_DNA"/>
</dbReference>
<dbReference type="GO" id="GO:0052692">
    <property type="term" value="F:raffinose alpha-galactosidase activity"/>
    <property type="evidence" value="ECO:0007669"/>
    <property type="project" value="TreeGrafter"/>
</dbReference>
<gene>
    <name evidence="4" type="ORF">HU200_065942</name>
</gene>
<evidence type="ECO:0000256" key="2">
    <source>
        <dbReference type="ARBA" id="ARBA00023277"/>
    </source>
</evidence>
<accession>A0A835A1X2</accession>
<sequence length="286" mass="31904">MQTFHHRDKKSCLLFVDWFGWCTWDAFYTDVTAEGVKQGLQSLAEGARRRGSDHRRWVAADRQREQKEESSNAVVVQEGAQFASRLTGYKENAKFQRRRRTRTTTTTSTARERHSTTTPGLKLLVEEAKRDHGRQVRVRVHAMQVTGAGEAIGGRDGALRELAGVPGAVADVMGNQPDIVMDSLPCSASARAPTEGPQLLRRPPLVPRLVCGVFVEVVKVDVQNIIETLGVPVPWRTCLSLPKLTHMHSRRPWARTDFLTMVASRACAITLTCSTVFRQTALSCLR</sequence>
<evidence type="ECO:0000313" key="4">
    <source>
        <dbReference type="EMBL" id="KAF8646173.1"/>
    </source>
</evidence>
<dbReference type="SUPFAM" id="SSF51445">
    <property type="entry name" value="(Trans)glycosidases"/>
    <property type="match status" value="1"/>
</dbReference>
<feature type="region of interest" description="Disordered" evidence="3">
    <location>
        <begin position="93"/>
        <end position="117"/>
    </location>
</feature>
<keyword evidence="5" id="KW-1185">Reference proteome</keyword>
<dbReference type="InterPro" id="IPR017853">
    <property type="entry name" value="GH"/>
</dbReference>
<dbReference type="Pfam" id="PF05691">
    <property type="entry name" value="Raffinose_syn"/>
    <property type="match status" value="1"/>
</dbReference>
<keyword evidence="2" id="KW-0119">Carbohydrate metabolism</keyword>
<comment type="caution">
    <text evidence="4">The sequence shown here is derived from an EMBL/GenBank/DDBJ whole genome shotgun (WGS) entry which is preliminary data.</text>
</comment>
<evidence type="ECO:0000313" key="5">
    <source>
        <dbReference type="Proteomes" id="UP000636709"/>
    </source>
</evidence>
<dbReference type="PANTHER" id="PTHR31268">
    <property type="match status" value="1"/>
</dbReference>
<name>A0A835A1X2_9POAL</name>
<comment type="similarity">
    <text evidence="1">Belongs to the glycosyl hydrolases 36 family.</text>
</comment>
<feature type="region of interest" description="Disordered" evidence="3">
    <location>
        <begin position="44"/>
        <end position="73"/>
    </location>
</feature>
<dbReference type="InterPro" id="IPR008811">
    <property type="entry name" value="Glycosyl_hydrolases_36"/>
</dbReference>
<dbReference type="AlphaFoldDB" id="A0A835A1X2"/>
<evidence type="ECO:0000256" key="3">
    <source>
        <dbReference type="SAM" id="MobiDB-lite"/>
    </source>
</evidence>
<feature type="compositionally biased region" description="Basic and acidic residues" evidence="3">
    <location>
        <begin position="46"/>
        <end position="70"/>
    </location>
</feature>
<dbReference type="OrthoDB" id="4664297at2759"/>
<reference evidence="4" key="1">
    <citation type="submission" date="2020-07" db="EMBL/GenBank/DDBJ databases">
        <title>Genome sequence and genetic diversity analysis of an under-domesticated orphan crop, white fonio (Digitaria exilis).</title>
        <authorList>
            <person name="Bennetzen J.L."/>
            <person name="Chen S."/>
            <person name="Ma X."/>
            <person name="Wang X."/>
            <person name="Yssel A.E.J."/>
            <person name="Chaluvadi S.R."/>
            <person name="Johnson M."/>
            <person name="Gangashetty P."/>
            <person name="Hamidou F."/>
            <person name="Sanogo M.D."/>
            <person name="Zwaenepoel A."/>
            <person name="Wallace J."/>
            <person name="Van De Peer Y."/>
            <person name="Van Deynze A."/>
        </authorList>
    </citation>
    <scope>NUCLEOTIDE SEQUENCE</scope>
    <source>
        <tissue evidence="4">Leaves</tissue>
    </source>
</reference>
<proteinExistence type="inferred from homology"/>
<dbReference type="Proteomes" id="UP000636709">
    <property type="component" value="Unassembled WGS sequence"/>
</dbReference>
<evidence type="ECO:0000256" key="1">
    <source>
        <dbReference type="ARBA" id="ARBA00007240"/>
    </source>
</evidence>
<dbReference type="PANTHER" id="PTHR31268:SF32">
    <property type="entry name" value="GALACTINOL--SUCROSE GALACTOSYLTRANSFERASE 2-RELATED"/>
    <property type="match status" value="1"/>
</dbReference>
<protein>
    <submittedName>
        <fullName evidence="4">Uncharacterized protein</fullName>
    </submittedName>
</protein>
<organism evidence="4 5">
    <name type="scientific">Digitaria exilis</name>
    <dbReference type="NCBI Taxonomy" id="1010633"/>
    <lineage>
        <taxon>Eukaryota</taxon>
        <taxon>Viridiplantae</taxon>
        <taxon>Streptophyta</taxon>
        <taxon>Embryophyta</taxon>
        <taxon>Tracheophyta</taxon>
        <taxon>Spermatophyta</taxon>
        <taxon>Magnoliopsida</taxon>
        <taxon>Liliopsida</taxon>
        <taxon>Poales</taxon>
        <taxon>Poaceae</taxon>
        <taxon>PACMAD clade</taxon>
        <taxon>Panicoideae</taxon>
        <taxon>Panicodae</taxon>
        <taxon>Paniceae</taxon>
        <taxon>Anthephorinae</taxon>
        <taxon>Digitaria</taxon>
    </lineage>
</organism>